<evidence type="ECO:0000313" key="3">
    <source>
        <dbReference type="Proteomes" id="UP001652680"/>
    </source>
</evidence>
<keyword evidence="3" id="KW-1185">Reference proteome</keyword>
<dbReference type="PANTHER" id="PTHR47331:SF1">
    <property type="entry name" value="GAG-LIKE PROTEIN"/>
    <property type="match status" value="1"/>
</dbReference>
<dbReference type="RefSeq" id="XP_044316699.1">
    <property type="nucleotide sequence ID" value="XM_044460764.1"/>
</dbReference>
<reference evidence="3" key="1">
    <citation type="journal article" date="2021" name="Elife">
        <title>Highly contiguous assemblies of 101 drosophilid genomes.</title>
        <authorList>
            <person name="Kim B.Y."/>
            <person name="Wang J.R."/>
            <person name="Miller D.E."/>
            <person name="Barmina O."/>
            <person name="Delaney E."/>
            <person name="Thompson A."/>
            <person name="Comeault A.A."/>
            <person name="Peede D."/>
            <person name="D'Agostino E.R."/>
            <person name="Pelaez J."/>
            <person name="Aguilar J.M."/>
            <person name="Haji D."/>
            <person name="Matsunaga T."/>
            <person name="Armstrong E.E."/>
            <person name="Zych M."/>
            <person name="Ogawa Y."/>
            <person name="Stamenkovic-Radak M."/>
            <person name="Jelic M."/>
            <person name="Veselinovic M.S."/>
            <person name="Tanaskovic M."/>
            <person name="Eric P."/>
            <person name="Gao J.J."/>
            <person name="Katoh T.K."/>
            <person name="Toda M.J."/>
            <person name="Watabe H."/>
            <person name="Watada M."/>
            <person name="Davis J.S."/>
            <person name="Moyle L.C."/>
            <person name="Manoli G."/>
            <person name="Bertolini E."/>
            <person name="Kostal V."/>
            <person name="Hawley R.S."/>
            <person name="Takahashi A."/>
            <person name="Jones C.D."/>
            <person name="Price D.K."/>
            <person name="Whiteman N."/>
            <person name="Kopp A."/>
            <person name="Matute D.R."/>
            <person name="Petrov D.A."/>
        </authorList>
    </citation>
    <scope>NUCLEOTIDE SEQUENCE [LARGE SCALE GENOMIC DNA]</scope>
</reference>
<dbReference type="InterPro" id="IPR040676">
    <property type="entry name" value="DUF5641"/>
</dbReference>
<name>A0ABM5JD00_DRORH</name>
<dbReference type="EnsemblMetazoa" id="XM_044460764.1">
    <property type="protein sequence ID" value="XP_044316699.1"/>
    <property type="gene ID" value="LOC123037913"/>
</dbReference>
<organism evidence="2 3">
    <name type="scientific">Drosophila rhopaloa</name>
    <name type="common">Fruit fly</name>
    <dbReference type="NCBI Taxonomy" id="1041015"/>
    <lineage>
        <taxon>Eukaryota</taxon>
        <taxon>Metazoa</taxon>
        <taxon>Ecdysozoa</taxon>
        <taxon>Arthropoda</taxon>
        <taxon>Hexapoda</taxon>
        <taxon>Insecta</taxon>
        <taxon>Pterygota</taxon>
        <taxon>Neoptera</taxon>
        <taxon>Endopterygota</taxon>
        <taxon>Diptera</taxon>
        <taxon>Brachycera</taxon>
        <taxon>Muscomorpha</taxon>
        <taxon>Ephydroidea</taxon>
        <taxon>Drosophilidae</taxon>
        <taxon>Drosophila</taxon>
        <taxon>Sophophora</taxon>
    </lineage>
</organism>
<proteinExistence type="predicted"/>
<dbReference type="GeneID" id="123037913"/>
<reference evidence="2" key="2">
    <citation type="submission" date="2025-05" db="UniProtKB">
        <authorList>
            <consortium name="EnsemblMetazoa"/>
        </authorList>
    </citation>
    <scope>IDENTIFICATION</scope>
</reference>
<dbReference type="PANTHER" id="PTHR47331">
    <property type="entry name" value="PHD-TYPE DOMAIN-CONTAINING PROTEIN"/>
    <property type="match status" value="1"/>
</dbReference>
<sequence>MMQASQIKENAESLEVLTLAHFLKGPSYTRFPEPDITHLREGRLSRWHRVTQMQQQFWKRWSSEYLSLLQERSKWRIERSNINVGSIVLLKEDNLPPLKWQLGCIQGVVPGEDGVVRVAMVRTATGLVKRAVAKLAVLPIDSHSVGALLPPTGGVCSEQPASA</sequence>
<accession>A0ABM5JD00</accession>
<dbReference type="Proteomes" id="UP001652680">
    <property type="component" value="Unassembled WGS sequence"/>
</dbReference>
<feature type="domain" description="DUF5641" evidence="1">
    <location>
        <begin position="45"/>
        <end position="138"/>
    </location>
</feature>
<dbReference type="Pfam" id="PF18701">
    <property type="entry name" value="DUF5641"/>
    <property type="match status" value="1"/>
</dbReference>
<protein>
    <recommendedName>
        <fullName evidence="1">DUF5641 domain-containing protein</fullName>
    </recommendedName>
</protein>
<evidence type="ECO:0000259" key="1">
    <source>
        <dbReference type="Pfam" id="PF18701"/>
    </source>
</evidence>
<evidence type="ECO:0000313" key="2">
    <source>
        <dbReference type="EnsemblMetazoa" id="XP_044316699.1"/>
    </source>
</evidence>